<protein>
    <submittedName>
        <fullName evidence="1">DUF1775 domain-containing protein</fullName>
    </submittedName>
</protein>
<name>A0ACC6Q765_9ACTN</name>
<organism evidence="1 2">
    <name type="scientific">Streptomyces achmelvichensis</name>
    <dbReference type="NCBI Taxonomy" id="3134111"/>
    <lineage>
        <taxon>Bacteria</taxon>
        <taxon>Bacillati</taxon>
        <taxon>Actinomycetota</taxon>
        <taxon>Actinomycetes</taxon>
        <taxon>Kitasatosporales</taxon>
        <taxon>Streptomycetaceae</taxon>
        <taxon>Streptomyces</taxon>
    </lineage>
</organism>
<proteinExistence type="predicted"/>
<gene>
    <name evidence="1" type="ORF">WKI67_39425</name>
</gene>
<keyword evidence="2" id="KW-1185">Reference proteome</keyword>
<evidence type="ECO:0000313" key="2">
    <source>
        <dbReference type="Proteomes" id="UP001377168"/>
    </source>
</evidence>
<accession>A0ACC6Q765</accession>
<dbReference type="EMBL" id="JBBKAJ010000022">
    <property type="protein sequence ID" value="MEJ8639431.1"/>
    <property type="molecule type" value="Genomic_DNA"/>
</dbReference>
<comment type="caution">
    <text evidence="1">The sequence shown here is derived from an EMBL/GenBank/DDBJ whole genome shotgun (WGS) entry which is preliminary data.</text>
</comment>
<evidence type="ECO:0000313" key="1">
    <source>
        <dbReference type="EMBL" id="MEJ8639431.1"/>
    </source>
</evidence>
<reference evidence="1" key="1">
    <citation type="submission" date="2024-03" db="EMBL/GenBank/DDBJ databases">
        <title>Novel Streptomyces species of biotechnological and ecological value are a feature of Machair soil.</title>
        <authorList>
            <person name="Prole J.R."/>
            <person name="Goodfellow M."/>
            <person name="Allenby N."/>
            <person name="Ward A.C."/>
        </authorList>
    </citation>
    <scope>NUCLEOTIDE SEQUENCE</scope>
    <source>
        <strain evidence="1">MS2.AVA.5</strain>
    </source>
</reference>
<dbReference type="Proteomes" id="UP001377168">
    <property type="component" value="Unassembled WGS sequence"/>
</dbReference>
<sequence length="248" mass="25169">MSRTTRARSARRFSVVAGVALAASIAFAAPASAHVEVESEGAAALAQNVTLNFSAESESDKAGITKLEVILPEGLLPSDIAFKKGPAGWKLTPTARGYAVSGPKAAVGGDVEYSVVVRQLPDAKSVAFKTLQTYSDGQVHRWIELEKPSSDGHGHGHGSPAPVLELKAAAPGAKPVSPTPTTEPTTAAPTTAAPSTPATEDGKAAEETAETSDSGSSPALPIIIGVVVIAALAGGVWWFKRRGTAGGA</sequence>